<evidence type="ECO:0000313" key="2">
    <source>
        <dbReference type="Proteomes" id="UP000037136"/>
    </source>
</evidence>
<accession>A0A2A9P5H9</accession>
<gene>
    <name evidence="1" type="ORF">XA68_16844</name>
</gene>
<sequence>MYGMGKRCKSQTYKRNDVVVSKRTDLFCFSQYCYQSWRRWNDWIWTDGWLTSIPWPYGAWDEEPIRNVAFEFHCSWAVDWPGDVGFDNVMYESSVRGFISRVVWVAVHDKRRYRIWLIDRSIRPLPERTKKKEMDMDMDMDMDMEKKKRKKTAGRVFYDLNMEYVETRRTHIIKDPKGGAIINAAYFLTQFQCRWRRLKLTEKSGRIRIDKYVGILTCRNRSKVAELSRQIPI</sequence>
<name>A0A2A9P5H9_OPHUN</name>
<keyword evidence="2" id="KW-1185">Reference proteome</keyword>
<evidence type="ECO:0000313" key="1">
    <source>
        <dbReference type="EMBL" id="PFH56241.1"/>
    </source>
</evidence>
<reference evidence="1 2" key="2">
    <citation type="journal article" date="2017" name="Sci. Rep.">
        <title>Ant-infecting Ophiocordyceps genomes reveal a high diversity of potential behavioral manipulation genes and a possible major role for enterotoxins.</title>
        <authorList>
            <person name="de Bekker C."/>
            <person name="Ohm R.A."/>
            <person name="Evans H.C."/>
            <person name="Brachmann A."/>
            <person name="Hughes D.P."/>
        </authorList>
    </citation>
    <scope>NUCLEOTIDE SEQUENCE [LARGE SCALE GENOMIC DNA]</scope>
    <source>
        <strain evidence="1 2">SC16a</strain>
    </source>
</reference>
<organism evidence="1 2">
    <name type="scientific">Ophiocordyceps unilateralis</name>
    <name type="common">Zombie-ant fungus</name>
    <name type="synonym">Torrubia unilateralis</name>
    <dbReference type="NCBI Taxonomy" id="268505"/>
    <lineage>
        <taxon>Eukaryota</taxon>
        <taxon>Fungi</taxon>
        <taxon>Dikarya</taxon>
        <taxon>Ascomycota</taxon>
        <taxon>Pezizomycotina</taxon>
        <taxon>Sordariomycetes</taxon>
        <taxon>Hypocreomycetidae</taxon>
        <taxon>Hypocreales</taxon>
        <taxon>Ophiocordycipitaceae</taxon>
        <taxon>Ophiocordyceps</taxon>
    </lineage>
</organism>
<reference evidence="1 2" key="1">
    <citation type="journal article" date="2015" name="BMC Genomics">
        <title>Gene expression during zombie ant biting behavior reflects the complexity underlying fungal parasitic behavioral manipulation.</title>
        <authorList>
            <person name="de Bekker C."/>
            <person name="Ohm R.A."/>
            <person name="Loreto R.G."/>
            <person name="Sebastian A."/>
            <person name="Albert I."/>
            <person name="Merrow M."/>
            <person name="Brachmann A."/>
            <person name="Hughes D.P."/>
        </authorList>
    </citation>
    <scope>NUCLEOTIDE SEQUENCE [LARGE SCALE GENOMIC DNA]</scope>
    <source>
        <strain evidence="1 2">SC16a</strain>
    </source>
</reference>
<dbReference type="AlphaFoldDB" id="A0A2A9P5H9"/>
<comment type="caution">
    <text evidence="1">The sequence shown here is derived from an EMBL/GenBank/DDBJ whole genome shotgun (WGS) entry which is preliminary data.</text>
</comment>
<proteinExistence type="predicted"/>
<protein>
    <submittedName>
        <fullName evidence="1">Uncharacterized protein</fullName>
    </submittedName>
</protein>
<dbReference type="EMBL" id="LAZP02000625">
    <property type="protein sequence ID" value="PFH56241.1"/>
    <property type="molecule type" value="Genomic_DNA"/>
</dbReference>
<dbReference type="Proteomes" id="UP000037136">
    <property type="component" value="Unassembled WGS sequence"/>
</dbReference>